<organism evidence="1 2">
    <name type="scientific">Methylobacterium soli</name>
    <dbReference type="NCBI Taxonomy" id="553447"/>
    <lineage>
        <taxon>Bacteria</taxon>
        <taxon>Pseudomonadati</taxon>
        <taxon>Pseudomonadota</taxon>
        <taxon>Alphaproteobacteria</taxon>
        <taxon>Hyphomicrobiales</taxon>
        <taxon>Methylobacteriaceae</taxon>
        <taxon>Methylobacterium</taxon>
    </lineage>
</organism>
<evidence type="ECO:0000313" key="2">
    <source>
        <dbReference type="Proteomes" id="UP000474159"/>
    </source>
</evidence>
<proteinExistence type="predicted"/>
<sequence>MRSGGLLAIARSGLSALLRLLARLPLWLGELLSVAADIADPDMPETILRPREWLPRLWARHPERDPADRQY</sequence>
<gene>
    <name evidence="1" type="ORF">F6X53_11115</name>
</gene>
<keyword evidence="2" id="KW-1185">Reference proteome</keyword>
<accession>A0A6L3SYZ3</accession>
<protein>
    <submittedName>
        <fullName evidence="1">Uncharacterized protein</fullName>
    </submittedName>
</protein>
<dbReference type="EMBL" id="VZZK01000009">
    <property type="protein sequence ID" value="KAB1079349.1"/>
    <property type="molecule type" value="Genomic_DNA"/>
</dbReference>
<reference evidence="1 2" key="1">
    <citation type="submission" date="2019-09" db="EMBL/GenBank/DDBJ databases">
        <title>YIM 48816 draft genome.</title>
        <authorList>
            <person name="Jiang L."/>
        </authorList>
    </citation>
    <scope>NUCLEOTIDE SEQUENCE [LARGE SCALE GENOMIC DNA]</scope>
    <source>
        <strain evidence="1 2">YIM 48816</strain>
    </source>
</reference>
<comment type="caution">
    <text evidence="1">The sequence shown here is derived from an EMBL/GenBank/DDBJ whole genome shotgun (WGS) entry which is preliminary data.</text>
</comment>
<dbReference type="Proteomes" id="UP000474159">
    <property type="component" value="Unassembled WGS sequence"/>
</dbReference>
<evidence type="ECO:0000313" key="1">
    <source>
        <dbReference type="EMBL" id="KAB1079349.1"/>
    </source>
</evidence>
<dbReference type="AlphaFoldDB" id="A0A6L3SYZ3"/>
<dbReference type="RefSeq" id="WP_151000084.1">
    <property type="nucleotide sequence ID" value="NZ_BPQY01000035.1"/>
</dbReference>
<name>A0A6L3SYZ3_9HYPH</name>